<evidence type="ECO:0000256" key="27">
    <source>
        <dbReference type="SAM" id="Phobius"/>
    </source>
</evidence>
<evidence type="ECO:0000313" key="28">
    <source>
        <dbReference type="EMBL" id="WAW38272.1"/>
    </source>
</evidence>
<evidence type="ECO:0000256" key="1">
    <source>
        <dbReference type="ARBA" id="ARBA00001971"/>
    </source>
</evidence>
<dbReference type="PRINTS" id="PR00465">
    <property type="entry name" value="EP450IV"/>
</dbReference>
<evidence type="ECO:0000256" key="24">
    <source>
        <dbReference type="PIRSR" id="PIRSR602403-1"/>
    </source>
</evidence>
<dbReference type="GO" id="GO:0005506">
    <property type="term" value="F:iron ion binding"/>
    <property type="evidence" value="ECO:0007669"/>
    <property type="project" value="InterPro"/>
</dbReference>
<evidence type="ECO:0000256" key="5">
    <source>
        <dbReference type="ARBA" id="ARBA00022617"/>
    </source>
</evidence>
<evidence type="ECO:0000256" key="4">
    <source>
        <dbReference type="ARBA" id="ARBA00010617"/>
    </source>
</evidence>
<dbReference type="GO" id="GO:0048366">
    <property type="term" value="P:leaf development"/>
    <property type="evidence" value="ECO:0007669"/>
    <property type="project" value="UniProtKB-ARBA"/>
</dbReference>
<dbReference type="SUPFAM" id="SSF48264">
    <property type="entry name" value="Cytochrome P450"/>
    <property type="match status" value="1"/>
</dbReference>
<reference evidence="28" key="1">
    <citation type="journal article" date="2020" name="Fitoterapia">
        <title>Differential transcriptome and metabolome analysis of Plumbago zeylanica L. reveal putative genes involved in plumbagin biosynthesis.</title>
        <authorList>
            <person name="Vasav A.P."/>
            <person name="Pable A.A."/>
            <person name="Barvkar V.T."/>
        </authorList>
    </citation>
    <scope>NUCLEOTIDE SEQUENCE</scope>
</reference>
<keyword evidence="7 24" id="KW-0479">Metal-binding</keyword>
<dbReference type="GO" id="GO:0102097">
    <property type="term" value="F:22alpha-hydroxysteroid 23-monooxygenase activity"/>
    <property type="evidence" value="ECO:0007669"/>
    <property type="project" value="UniProtKB-EC"/>
</dbReference>
<comment type="similarity">
    <text evidence="4 25">Belongs to the cytochrome P450 family.</text>
</comment>
<dbReference type="Pfam" id="PF00067">
    <property type="entry name" value="p450"/>
    <property type="match status" value="1"/>
</dbReference>
<dbReference type="InterPro" id="IPR036396">
    <property type="entry name" value="Cyt_P450_sf"/>
</dbReference>
<protein>
    <recommendedName>
        <fullName evidence="18">22alpha-hydroxysteroid 23-monooxygenase</fullName>
        <ecNumber evidence="18">1.14.14.147</ecNumber>
    </recommendedName>
    <alternativeName>
        <fullName evidence="21">(22R,23R)-22,23-dihydroxy-campest-4-en-3-one synthase</fullName>
    </alternativeName>
    <alternativeName>
        <fullName evidence="22">(22R,23R)-22,23-dihydroxycampesterol synthase</fullName>
    </alternativeName>
    <alternativeName>
        <fullName evidence="19">6-deoxoteasterone synthase</fullName>
    </alternativeName>
    <alternativeName>
        <fullName evidence="20">Teasterone synthase</fullName>
    </alternativeName>
</protein>
<feature type="binding site" description="axial binding residue" evidence="24">
    <location>
        <position position="518"/>
    </location>
    <ligand>
        <name>heme</name>
        <dbReference type="ChEBI" id="CHEBI:30413"/>
    </ligand>
    <ligandPart>
        <name>Fe</name>
        <dbReference type="ChEBI" id="CHEBI:18248"/>
    </ligandPart>
</feature>
<keyword evidence="5 24" id="KW-0349">Heme</keyword>
<dbReference type="CDD" id="cd11043">
    <property type="entry name" value="CYP90-like"/>
    <property type="match status" value="1"/>
</dbReference>
<dbReference type="PANTHER" id="PTHR24286:SF254">
    <property type="entry name" value="3-EPI-6-DEOXOCATHASTERONE 23-MONOOXYGENASE CYP90C1"/>
    <property type="match status" value="1"/>
</dbReference>
<evidence type="ECO:0000256" key="18">
    <source>
        <dbReference type="ARBA" id="ARBA00066344"/>
    </source>
</evidence>
<evidence type="ECO:0000256" key="22">
    <source>
        <dbReference type="ARBA" id="ARBA00083187"/>
    </source>
</evidence>
<dbReference type="GO" id="GO:0020037">
    <property type="term" value="F:heme binding"/>
    <property type="evidence" value="ECO:0007669"/>
    <property type="project" value="InterPro"/>
</dbReference>
<dbReference type="EC" id="1.14.14.147" evidence="18"/>
<feature type="region of interest" description="Disordered" evidence="26">
    <location>
        <begin position="298"/>
        <end position="317"/>
    </location>
</feature>
<evidence type="ECO:0000256" key="26">
    <source>
        <dbReference type="SAM" id="MobiDB-lite"/>
    </source>
</evidence>
<evidence type="ECO:0000256" key="7">
    <source>
        <dbReference type="ARBA" id="ARBA00022723"/>
    </source>
</evidence>
<organism evidence="28">
    <name type="scientific">Plumbago zeylanica</name>
    <dbReference type="NCBI Taxonomy" id="76149"/>
    <lineage>
        <taxon>Eukaryota</taxon>
        <taxon>Viridiplantae</taxon>
        <taxon>Streptophyta</taxon>
        <taxon>Embryophyta</taxon>
        <taxon>Tracheophyta</taxon>
        <taxon>Spermatophyta</taxon>
        <taxon>Magnoliopsida</taxon>
        <taxon>eudicotyledons</taxon>
        <taxon>Gunneridae</taxon>
        <taxon>Pentapetalae</taxon>
        <taxon>Caryophyllales</taxon>
        <taxon>Plumbaginaceae</taxon>
        <taxon>Plumbago</taxon>
    </lineage>
</organism>
<dbReference type="AlphaFoldDB" id="A0A9E9M7I8"/>
<keyword evidence="23" id="KW-0443">Lipid metabolism</keyword>
<dbReference type="InterPro" id="IPR001128">
    <property type="entry name" value="Cyt_P450"/>
</dbReference>
<keyword evidence="12 25" id="KW-0503">Monooxygenase</keyword>
<evidence type="ECO:0000256" key="12">
    <source>
        <dbReference type="ARBA" id="ARBA00023033"/>
    </source>
</evidence>
<dbReference type="GO" id="GO:0016125">
    <property type="term" value="P:sterol metabolic process"/>
    <property type="evidence" value="ECO:0007669"/>
    <property type="project" value="TreeGrafter"/>
</dbReference>
<keyword evidence="9 27" id="KW-1133">Transmembrane helix</keyword>
<evidence type="ECO:0000256" key="9">
    <source>
        <dbReference type="ARBA" id="ARBA00022989"/>
    </source>
</evidence>
<keyword evidence="6 27" id="KW-0812">Transmembrane</keyword>
<comment type="pathway">
    <text evidence="17">Steroid biosynthesis.</text>
</comment>
<evidence type="ECO:0000256" key="20">
    <source>
        <dbReference type="ARBA" id="ARBA00076244"/>
    </source>
</evidence>
<dbReference type="PRINTS" id="PR00385">
    <property type="entry name" value="P450"/>
</dbReference>
<dbReference type="GO" id="GO:0016709">
    <property type="term" value="F:oxidoreductase activity, acting on paired donors, with incorporation or reduction of molecular oxygen, NAD(P)H as one donor, and incorporation of one atom of oxygen"/>
    <property type="evidence" value="ECO:0007669"/>
    <property type="project" value="TreeGrafter"/>
</dbReference>
<evidence type="ECO:0000256" key="3">
    <source>
        <dbReference type="ARBA" id="ARBA00004972"/>
    </source>
</evidence>
<sequence>MEYHLSVGWGGSDAVSIITIIITALVLFMSVLVLVRRILGRTLRFRRRWWEPVVVSSKLKKIEDGNNKRVGDDDDLSSGGSRRRIRVEIPKGSVGWPLIGETLDFIACGYSSRPVSFMEKRKSQYGDVFKTHLLGKPVIVSTDPEVNKAVLLNHGNIFTPSYPKSITELFGETSILNIDGAAHRRLHACIGRFLRSPSLKARITRDIEDAVKVSLETWSGKSVVYVQDETKEVTFEILVKVLMSIGPGEDMDFLKREYREFIKGLICVPIKLPGTQLYKSLKAKKRLLEMVRRIVEKRKSSMEHQPTTNTSGEQTDTTVDAIEMLLRDYARTSNIDDPSNGDGGDDYQYHSTSNNQLFDQRLMLDFISGNIIEMMIPGEESVPMVMTLVVKFLGENPLALAKLTEENMELKRQKIRLSAAKYDWTDYLSLRFTQNVISETLRMTNIINAVWRQANKDFEIKGYLIPKGWCVLASFTSIHMDEHNYENPYDFDPWRWENKAAAISSNTFTPFGGGQRLCPGADLARLEIAIFLHHLVTTYRWVGETDEIVYFPTVKMKKKLPVIVTPLPDCLWS</sequence>
<dbReference type="PROSITE" id="PS00086">
    <property type="entry name" value="CYTOCHROME_P450"/>
    <property type="match status" value="1"/>
</dbReference>
<evidence type="ECO:0000256" key="17">
    <source>
        <dbReference type="ARBA" id="ARBA00060577"/>
    </source>
</evidence>
<comment type="pathway">
    <text evidence="14">Plant hormone biosynthesis; brassinosteroid biosynthesis.</text>
</comment>
<evidence type="ECO:0000256" key="25">
    <source>
        <dbReference type="RuleBase" id="RU000461"/>
    </source>
</evidence>
<keyword evidence="23" id="KW-1069">Brassinosteroid biosynthesis</keyword>
<dbReference type="Gene3D" id="1.10.630.10">
    <property type="entry name" value="Cytochrome P450"/>
    <property type="match status" value="1"/>
</dbReference>
<proteinExistence type="evidence at transcript level"/>
<comment type="cofactor">
    <cofactor evidence="1 24">
        <name>heme</name>
        <dbReference type="ChEBI" id="CHEBI:30413"/>
    </cofactor>
</comment>
<dbReference type="GO" id="GO:0010268">
    <property type="term" value="P:brassinosteroid homeostasis"/>
    <property type="evidence" value="ECO:0007669"/>
    <property type="project" value="TreeGrafter"/>
</dbReference>
<name>A0A9E9M7I8_9CARY</name>
<feature type="transmembrane region" description="Helical" evidence="27">
    <location>
        <begin position="15"/>
        <end position="39"/>
    </location>
</feature>
<dbReference type="FunFam" id="1.10.630.10:FF:000048">
    <property type="entry name" value="3-epi-6-deoxocathasterone 23-monooxygenase CYP90D1"/>
    <property type="match status" value="1"/>
</dbReference>
<dbReference type="PANTHER" id="PTHR24286">
    <property type="entry name" value="CYTOCHROME P450 26"/>
    <property type="match status" value="1"/>
</dbReference>
<dbReference type="EMBL" id="OL692362">
    <property type="protein sequence ID" value="WAW38272.1"/>
    <property type="molecule type" value="mRNA"/>
</dbReference>
<evidence type="ECO:0000256" key="15">
    <source>
        <dbReference type="ARBA" id="ARBA00050234"/>
    </source>
</evidence>
<evidence type="ECO:0000256" key="8">
    <source>
        <dbReference type="ARBA" id="ARBA00022955"/>
    </source>
</evidence>
<dbReference type="InterPro" id="IPR017972">
    <property type="entry name" value="Cyt_P450_CS"/>
</dbReference>
<keyword evidence="8" id="KW-0752">Steroid biosynthesis</keyword>
<dbReference type="GO" id="GO:0016132">
    <property type="term" value="P:brassinosteroid biosynthetic process"/>
    <property type="evidence" value="ECO:0007669"/>
    <property type="project" value="UniProtKB-KW"/>
</dbReference>
<evidence type="ECO:0000256" key="10">
    <source>
        <dbReference type="ARBA" id="ARBA00023002"/>
    </source>
</evidence>
<evidence type="ECO:0000256" key="23">
    <source>
        <dbReference type="ARBA" id="ARBA00084112"/>
    </source>
</evidence>
<keyword evidence="13 27" id="KW-0472">Membrane</keyword>
<evidence type="ECO:0000256" key="13">
    <source>
        <dbReference type="ARBA" id="ARBA00023136"/>
    </source>
</evidence>
<keyword evidence="10 25" id="KW-0560">Oxidoreductase</keyword>
<evidence type="ECO:0000256" key="14">
    <source>
        <dbReference type="ARBA" id="ARBA00037910"/>
    </source>
</evidence>
<dbReference type="GO" id="GO:0016020">
    <property type="term" value="C:membrane"/>
    <property type="evidence" value="ECO:0007669"/>
    <property type="project" value="UniProtKB-SubCell"/>
</dbReference>
<dbReference type="InterPro" id="IPR002403">
    <property type="entry name" value="Cyt_P450_E_grp-IV"/>
</dbReference>
<evidence type="ECO:0000256" key="2">
    <source>
        <dbReference type="ARBA" id="ARBA00004167"/>
    </source>
</evidence>
<feature type="compositionally biased region" description="Polar residues" evidence="26">
    <location>
        <begin position="303"/>
        <end position="317"/>
    </location>
</feature>
<comment type="catalytic activity">
    <reaction evidence="16">
        <text>3-epi-6-deoxocathasterone + reduced [NADPH--hemoprotein reductase] + O2 = 6-deoxotyphasterol + oxidized [NADPH--hemoprotein reductase] + H2O + H(+)</text>
        <dbReference type="Rhea" id="RHEA:27321"/>
        <dbReference type="Rhea" id="RHEA-COMP:11964"/>
        <dbReference type="Rhea" id="RHEA-COMP:11965"/>
        <dbReference type="ChEBI" id="CHEBI:15377"/>
        <dbReference type="ChEBI" id="CHEBI:15378"/>
        <dbReference type="ChEBI" id="CHEBI:15379"/>
        <dbReference type="ChEBI" id="CHEBI:20717"/>
        <dbReference type="ChEBI" id="CHEBI:57618"/>
        <dbReference type="ChEBI" id="CHEBI:58210"/>
        <dbReference type="ChEBI" id="CHEBI:59410"/>
        <dbReference type="EC" id="1.14.14.147"/>
    </reaction>
</comment>
<comment type="pathway">
    <text evidence="3">Hormone biosynthesis.</text>
</comment>
<keyword evidence="11 24" id="KW-0408">Iron</keyword>
<evidence type="ECO:0000256" key="21">
    <source>
        <dbReference type="ARBA" id="ARBA00078776"/>
    </source>
</evidence>
<reference evidence="28" key="3">
    <citation type="journal article" date="2022" name="Planta">
        <title>Functional genomics-enabled characterization of CYP81B140 and CYP81B141 from Plumbago zeylanica L. substantiates their involvement in plumbagin biosynthesis.</title>
        <authorList>
            <person name="Vasav A.P."/>
            <person name="Godbole R.C."/>
            <person name="Darshetkar A.M."/>
            <person name="Pable A.A."/>
            <person name="Barvkar V.T."/>
        </authorList>
    </citation>
    <scope>NUCLEOTIDE SEQUENCE</scope>
</reference>
<comment type="subcellular location">
    <subcellularLocation>
        <location evidence="2">Membrane</location>
        <topology evidence="2">Single-pass membrane protein</topology>
    </subcellularLocation>
</comment>
<reference evidence="28" key="2">
    <citation type="submission" date="2021-12" db="EMBL/GenBank/DDBJ databases">
        <authorList>
            <person name="Vasav A.P."/>
            <person name="Pable A.A."/>
            <person name="Barvkar V.T."/>
        </authorList>
    </citation>
    <scope>NUCLEOTIDE SEQUENCE</scope>
</reference>
<keyword evidence="23" id="KW-0444">Lipid biosynthesis</keyword>
<comment type="catalytic activity">
    <reaction evidence="15">
        <text>(22S,24R)-22-hydroxy-5alpha-ergostan-3-one + reduced [NADPH--hemoprotein reductase] + O2 = 3-dehydro-6-deoxoteasterone + oxidized [NADPH--hemoprotein reductase] + H2O + H(+)</text>
        <dbReference type="Rhea" id="RHEA:27325"/>
        <dbReference type="Rhea" id="RHEA-COMP:11964"/>
        <dbReference type="Rhea" id="RHEA-COMP:11965"/>
        <dbReference type="ChEBI" id="CHEBI:15377"/>
        <dbReference type="ChEBI" id="CHEBI:15378"/>
        <dbReference type="ChEBI" id="CHEBI:15379"/>
        <dbReference type="ChEBI" id="CHEBI:20710"/>
        <dbReference type="ChEBI" id="CHEBI:57618"/>
        <dbReference type="ChEBI" id="CHEBI:58210"/>
        <dbReference type="ChEBI" id="CHEBI:59411"/>
        <dbReference type="EC" id="1.14.14.147"/>
    </reaction>
</comment>
<accession>A0A9E9M7I8</accession>
<evidence type="ECO:0000256" key="16">
    <source>
        <dbReference type="ARBA" id="ARBA00051572"/>
    </source>
</evidence>
<dbReference type="GO" id="GO:0048441">
    <property type="term" value="P:petal development"/>
    <property type="evidence" value="ECO:0007669"/>
    <property type="project" value="UniProtKB-ARBA"/>
</dbReference>
<evidence type="ECO:0000256" key="11">
    <source>
        <dbReference type="ARBA" id="ARBA00023004"/>
    </source>
</evidence>
<evidence type="ECO:0000256" key="19">
    <source>
        <dbReference type="ARBA" id="ARBA00075093"/>
    </source>
</evidence>
<evidence type="ECO:0000256" key="6">
    <source>
        <dbReference type="ARBA" id="ARBA00022692"/>
    </source>
</evidence>
<dbReference type="GO" id="GO:0048443">
    <property type="term" value="P:stamen development"/>
    <property type="evidence" value="ECO:0007669"/>
    <property type="project" value="UniProtKB-ARBA"/>
</dbReference>